<feature type="transmembrane region" description="Helical" evidence="1">
    <location>
        <begin position="97"/>
        <end position="117"/>
    </location>
</feature>
<name>A0ABW9GYW1_9FIRM</name>
<evidence type="ECO:0000313" key="2">
    <source>
        <dbReference type="EMBL" id="MFM9412949.1"/>
    </source>
</evidence>
<feature type="transmembrane region" description="Helical" evidence="1">
    <location>
        <begin position="21"/>
        <end position="47"/>
    </location>
</feature>
<dbReference type="EMBL" id="JBJUVG010000001">
    <property type="protein sequence ID" value="MFM9412949.1"/>
    <property type="molecule type" value="Genomic_DNA"/>
</dbReference>
<protein>
    <submittedName>
        <fullName evidence="2">Uncharacterized protein</fullName>
    </submittedName>
</protein>
<feature type="transmembrane region" description="Helical" evidence="1">
    <location>
        <begin position="67"/>
        <end position="90"/>
    </location>
</feature>
<feature type="transmembrane region" description="Helical" evidence="1">
    <location>
        <begin position="192"/>
        <end position="210"/>
    </location>
</feature>
<evidence type="ECO:0000313" key="3">
    <source>
        <dbReference type="Proteomes" id="UP001631949"/>
    </source>
</evidence>
<sequence length="229" mass="24698">MSIGNTNKQRKRRKIFQPWMVYSAIQALLRALVFTGILWLGLALVVGWQNTEALPGQAGIASLDGPWQLILLVVSLAGACLTLLAIAVAIKWHAKSTGLLLAAALVFFLAQAANLGLGSQAILSLEDKPVLTGSLADWELTFSDHEAVLSSPEGISWHGPTAAGARWTAGPIKVQVLADRPLMVLSRDPGRIGYPIVFILAFLAQVAYLFSHPGHPSVVDVNKWYEEDL</sequence>
<accession>A0ABW9GYW1</accession>
<gene>
    <name evidence="2" type="ORF">ACKQTC_00970</name>
</gene>
<comment type="caution">
    <text evidence="2">The sequence shown here is derived from an EMBL/GenBank/DDBJ whole genome shotgun (WGS) entry which is preliminary data.</text>
</comment>
<keyword evidence="1" id="KW-0812">Transmembrane</keyword>
<reference evidence="2 3" key="1">
    <citation type="journal article" date="2016" name="Int. J. Syst. Evol. Microbiol.">
        <title>Peptococcus simiae sp. nov., isolated from rhesus macaque faeces and emended description of the genus Peptococcus.</title>
        <authorList>
            <person name="Shkoporov A.N."/>
            <person name="Efimov B.A."/>
            <person name="Kondova I."/>
            <person name="Ouwerling B."/>
            <person name="Chaplin A.V."/>
            <person name="Shcherbakova V.A."/>
            <person name="Langermans J.A.M."/>
        </authorList>
    </citation>
    <scope>NUCLEOTIDE SEQUENCE [LARGE SCALE GENOMIC DNA]</scope>
    <source>
        <strain evidence="2 3">M108</strain>
    </source>
</reference>
<proteinExistence type="predicted"/>
<evidence type="ECO:0000256" key="1">
    <source>
        <dbReference type="SAM" id="Phobius"/>
    </source>
</evidence>
<dbReference type="Proteomes" id="UP001631949">
    <property type="component" value="Unassembled WGS sequence"/>
</dbReference>
<organism evidence="2 3">
    <name type="scientific">Peptococcus simiae</name>
    <dbReference type="NCBI Taxonomy" id="1643805"/>
    <lineage>
        <taxon>Bacteria</taxon>
        <taxon>Bacillati</taxon>
        <taxon>Bacillota</taxon>
        <taxon>Clostridia</taxon>
        <taxon>Eubacteriales</taxon>
        <taxon>Peptococcaceae</taxon>
        <taxon>Peptococcus</taxon>
    </lineage>
</organism>
<dbReference type="RefSeq" id="WP_408976568.1">
    <property type="nucleotide sequence ID" value="NZ_JBJUVG010000001.1"/>
</dbReference>
<keyword evidence="1" id="KW-1133">Transmembrane helix</keyword>
<keyword evidence="1" id="KW-0472">Membrane</keyword>
<keyword evidence="3" id="KW-1185">Reference proteome</keyword>